<feature type="domain" description="Radical SAM core" evidence="5">
    <location>
        <begin position="117"/>
        <end position="325"/>
    </location>
</feature>
<evidence type="ECO:0000256" key="3">
    <source>
        <dbReference type="ARBA" id="ARBA00023004"/>
    </source>
</evidence>
<dbReference type="InterPro" id="IPR050377">
    <property type="entry name" value="Radical_SAM_PqqE_MftC-like"/>
</dbReference>
<evidence type="ECO:0000259" key="5">
    <source>
        <dbReference type="PROSITE" id="PS51918"/>
    </source>
</evidence>
<name>A0A4R1QWH7_HYDET</name>
<evidence type="ECO:0000256" key="1">
    <source>
        <dbReference type="ARBA" id="ARBA00022691"/>
    </source>
</evidence>
<dbReference type="Proteomes" id="UP000295008">
    <property type="component" value="Unassembled WGS sequence"/>
</dbReference>
<keyword evidence="4" id="KW-0411">Iron-sulfur</keyword>
<organism evidence="6 7">
    <name type="scientific">Hydrogenispora ethanolica</name>
    <dbReference type="NCBI Taxonomy" id="1082276"/>
    <lineage>
        <taxon>Bacteria</taxon>
        <taxon>Bacillati</taxon>
        <taxon>Bacillota</taxon>
        <taxon>Hydrogenispora</taxon>
    </lineage>
</organism>
<dbReference type="RefSeq" id="WP_132017050.1">
    <property type="nucleotide sequence ID" value="NZ_SLUN01000045.1"/>
</dbReference>
<dbReference type="Gene3D" id="3.20.20.70">
    <property type="entry name" value="Aldolase class I"/>
    <property type="match status" value="1"/>
</dbReference>
<dbReference type="InterPro" id="IPR058240">
    <property type="entry name" value="rSAM_sf"/>
</dbReference>
<dbReference type="InterPro" id="IPR023885">
    <property type="entry name" value="4Fe4S-binding_SPASM_dom"/>
</dbReference>
<dbReference type="SFLD" id="SFLDG01067">
    <property type="entry name" value="SPASM/twitch_domain_containing"/>
    <property type="match status" value="1"/>
</dbReference>
<keyword evidence="7" id="KW-1185">Reference proteome</keyword>
<dbReference type="AlphaFoldDB" id="A0A4R1QWH7"/>
<keyword evidence="3" id="KW-0408">Iron</keyword>
<dbReference type="PANTHER" id="PTHR11228">
    <property type="entry name" value="RADICAL SAM DOMAIN PROTEIN"/>
    <property type="match status" value="1"/>
</dbReference>
<keyword evidence="1" id="KW-0949">S-adenosyl-L-methionine</keyword>
<dbReference type="CDD" id="cd01335">
    <property type="entry name" value="Radical_SAM"/>
    <property type="match status" value="1"/>
</dbReference>
<evidence type="ECO:0000313" key="7">
    <source>
        <dbReference type="Proteomes" id="UP000295008"/>
    </source>
</evidence>
<dbReference type="GO" id="GO:0046872">
    <property type="term" value="F:metal ion binding"/>
    <property type="evidence" value="ECO:0007669"/>
    <property type="project" value="UniProtKB-KW"/>
</dbReference>
<evidence type="ECO:0000313" key="6">
    <source>
        <dbReference type="EMBL" id="TCL57711.1"/>
    </source>
</evidence>
<evidence type="ECO:0000256" key="4">
    <source>
        <dbReference type="ARBA" id="ARBA00023014"/>
    </source>
</evidence>
<dbReference type="InterPro" id="IPR007197">
    <property type="entry name" value="rSAM"/>
</dbReference>
<dbReference type="PROSITE" id="PS51918">
    <property type="entry name" value="RADICAL_SAM"/>
    <property type="match status" value="1"/>
</dbReference>
<dbReference type="NCBIfam" id="TIGR04085">
    <property type="entry name" value="rSAM_more_4Fe4S"/>
    <property type="match status" value="1"/>
</dbReference>
<accession>A0A4R1QWH7</accession>
<protein>
    <submittedName>
        <fullName evidence="6">Radical SAM protein with 4Fe4S-binding SPASM domain</fullName>
    </submittedName>
</protein>
<dbReference type="SUPFAM" id="SSF102114">
    <property type="entry name" value="Radical SAM enzymes"/>
    <property type="match status" value="1"/>
</dbReference>
<dbReference type="PANTHER" id="PTHR11228:SF7">
    <property type="entry name" value="PQQA PEPTIDE CYCLASE"/>
    <property type="match status" value="1"/>
</dbReference>
<keyword evidence="2" id="KW-0479">Metal-binding</keyword>
<dbReference type="InterPro" id="IPR013785">
    <property type="entry name" value="Aldolase_TIM"/>
</dbReference>
<proteinExistence type="predicted"/>
<dbReference type="GO" id="GO:0003824">
    <property type="term" value="F:catalytic activity"/>
    <property type="evidence" value="ECO:0007669"/>
    <property type="project" value="InterPro"/>
</dbReference>
<dbReference type="Pfam" id="PF04055">
    <property type="entry name" value="Radical_SAM"/>
    <property type="match status" value="1"/>
</dbReference>
<evidence type="ECO:0000256" key="2">
    <source>
        <dbReference type="ARBA" id="ARBA00022723"/>
    </source>
</evidence>
<dbReference type="OrthoDB" id="7021155at2"/>
<dbReference type="Pfam" id="PF13186">
    <property type="entry name" value="SPASM"/>
    <property type="match status" value="1"/>
</dbReference>
<sequence length="578" mass="64177">MLNEGDYYLLSGNVRLRRESFGGIAFDTKTGLTMELDREAFSLLWMARQGIPVNAPVLHGNHETARAGVASIMKQFLQRGVIQRQVKRDEMIPVCDDQASGLDASGPRPVWPETGRLVAPETVHWAVTYRCPSNCPDCYTARFPGEFQMEMTTAAAFQMLDTLAAWGVFQLAMGGGEPLVREDLPQLAARARENGMVVHVTTGLERIAPPLLRRLAGEVRSLHFGLRDERLLGSPRTEISRLSDLLKATADLGLFCGVNLILSNTVIRNFTTICELIAQTGISRLILLRYKPPAEIGRWIKQNPTPQTLRRFETVLAQTVRNFPELDIRVDCGLSFLQRFLAPDKASAAGIKGCAAAERILALTPDGSIFPCSQLIHSECRIGNILTDPVRELWARSPRLRSYRHFREKGGFEETACGICKAKYQCGGCRVFADDFWGADPGCPGPVYPEPPRLGKAGRKLDLKEYCQKHGGISVAQYMERYGVGQERAVRELKDTPGLRNSDPRSTGRRLTAYYGYAAADHELLLDIQESIGFTSGGAPFATLDEIADWVTDEAGDETGHAYPRWILKGRLSDREDY</sequence>
<dbReference type="GO" id="GO:0051536">
    <property type="term" value="F:iron-sulfur cluster binding"/>
    <property type="evidence" value="ECO:0007669"/>
    <property type="project" value="UniProtKB-KW"/>
</dbReference>
<dbReference type="EMBL" id="SLUN01000045">
    <property type="protein sequence ID" value="TCL57711.1"/>
    <property type="molecule type" value="Genomic_DNA"/>
</dbReference>
<gene>
    <name evidence="6" type="ORF">EDC14_104515</name>
</gene>
<comment type="caution">
    <text evidence="6">The sequence shown here is derived from an EMBL/GenBank/DDBJ whole genome shotgun (WGS) entry which is preliminary data.</text>
</comment>
<dbReference type="SFLD" id="SFLDS00029">
    <property type="entry name" value="Radical_SAM"/>
    <property type="match status" value="1"/>
</dbReference>
<reference evidence="6 7" key="1">
    <citation type="submission" date="2019-03" db="EMBL/GenBank/DDBJ databases">
        <title>Genomic Encyclopedia of Type Strains, Phase IV (KMG-IV): sequencing the most valuable type-strain genomes for metagenomic binning, comparative biology and taxonomic classification.</title>
        <authorList>
            <person name="Goeker M."/>
        </authorList>
    </citation>
    <scope>NUCLEOTIDE SEQUENCE [LARGE SCALE GENOMIC DNA]</scope>
    <source>
        <strain evidence="6 7">LX-B</strain>
    </source>
</reference>